<dbReference type="Proteomes" id="UP001595722">
    <property type="component" value="Unassembled WGS sequence"/>
</dbReference>
<name>A0ABV7VW97_9GAMM</name>
<dbReference type="EMBL" id="JBHRYB010000016">
    <property type="protein sequence ID" value="MFC3681645.1"/>
    <property type="molecule type" value="Genomic_DNA"/>
</dbReference>
<evidence type="ECO:0000256" key="2">
    <source>
        <dbReference type="SAM" id="SignalP"/>
    </source>
</evidence>
<evidence type="ECO:0000256" key="1">
    <source>
        <dbReference type="ARBA" id="ARBA00022729"/>
    </source>
</evidence>
<dbReference type="Gene3D" id="3.40.50.2300">
    <property type="match status" value="2"/>
</dbReference>
<accession>A0ABV7VW97</accession>
<dbReference type="Pfam" id="PF02608">
    <property type="entry name" value="Bmp"/>
    <property type="match status" value="1"/>
</dbReference>
<dbReference type="CDD" id="cd19963">
    <property type="entry name" value="PBP1_BMP-like"/>
    <property type="match status" value="1"/>
</dbReference>
<protein>
    <submittedName>
        <fullName evidence="4">BMP family ABC transporter substrate-binding protein</fullName>
    </submittedName>
</protein>
<dbReference type="RefSeq" id="WP_376868179.1">
    <property type="nucleotide sequence ID" value="NZ_JBHRYB010000016.1"/>
</dbReference>
<feature type="chain" id="PRO_5046162966" evidence="2">
    <location>
        <begin position="25"/>
        <end position="356"/>
    </location>
</feature>
<reference evidence="5" key="1">
    <citation type="journal article" date="2019" name="Int. J. Syst. Evol. Microbiol.">
        <title>The Global Catalogue of Microorganisms (GCM) 10K type strain sequencing project: providing services to taxonomists for standard genome sequencing and annotation.</title>
        <authorList>
            <consortium name="The Broad Institute Genomics Platform"/>
            <consortium name="The Broad Institute Genome Sequencing Center for Infectious Disease"/>
            <person name="Wu L."/>
            <person name="Ma J."/>
        </authorList>
    </citation>
    <scope>NUCLEOTIDE SEQUENCE [LARGE SCALE GENOMIC DNA]</scope>
    <source>
        <strain evidence="5">KCTC 42424</strain>
    </source>
</reference>
<dbReference type="PANTHER" id="PTHR43208:SF1">
    <property type="entry name" value="ABC TRANSPORTER SUBSTRATE-BINDING PROTEIN"/>
    <property type="match status" value="1"/>
</dbReference>
<gene>
    <name evidence="4" type="ORF">ACFOMG_16185</name>
</gene>
<sequence>MKLKHLATGLFLTTLLLLSTVANAQIRAAFVYVGPAAEMGWSNSHDIGRRYLEQTFGSQISTEFVELVPEGRAATDVIRQLAEKNDIVFTTSWGYMIPTLRAAREYPKVKFENITGMRLRDNLSSFADRAYQPRYLSGMLAGAMTQSNTIGYVAAHPTAEVIRGINAFTLGVRRTNPRAEVQVQWTRQWYAPAKARQLAQQMIKQGADVLSHHTDSPAVAQAAEQAGIYVISFHSDMRSLAPTAQLASVGHHWGPYYARSITALQQQQWQSGKHWLGMADDVAQLNHISDKIPAAVRQQVEQTETAIKQGKFAVFSGPIQNSRGSTLVRQDEILSDEDLERMNWYVDGVVGDLVSF</sequence>
<organism evidence="4 5">
    <name type="scientific">Bacterioplanoides pacificum</name>
    <dbReference type="NCBI Taxonomy" id="1171596"/>
    <lineage>
        <taxon>Bacteria</taxon>
        <taxon>Pseudomonadati</taxon>
        <taxon>Pseudomonadota</taxon>
        <taxon>Gammaproteobacteria</taxon>
        <taxon>Oceanospirillales</taxon>
        <taxon>Oceanospirillaceae</taxon>
        <taxon>Bacterioplanoides</taxon>
    </lineage>
</organism>
<evidence type="ECO:0000313" key="5">
    <source>
        <dbReference type="Proteomes" id="UP001595722"/>
    </source>
</evidence>
<dbReference type="PANTHER" id="PTHR43208">
    <property type="entry name" value="ABC TRANSPORTER SUBSTRATE-BINDING PROTEIN"/>
    <property type="match status" value="1"/>
</dbReference>
<dbReference type="InterPro" id="IPR003760">
    <property type="entry name" value="PnrA-like"/>
</dbReference>
<evidence type="ECO:0000313" key="4">
    <source>
        <dbReference type="EMBL" id="MFC3681645.1"/>
    </source>
</evidence>
<comment type="caution">
    <text evidence="4">The sequence shown here is derived from an EMBL/GenBank/DDBJ whole genome shotgun (WGS) entry which is preliminary data.</text>
</comment>
<feature type="domain" description="ABC transporter substrate-binding protein PnrA-like" evidence="3">
    <location>
        <begin position="27"/>
        <end position="307"/>
    </location>
</feature>
<keyword evidence="1 2" id="KW-0732">Signal</keyword>
<proteinExistence type="predicted"/>
<evidence type="ECO:0000259" key="3">
    <source>
        <dbReference type="Pfam" id="PF02608"/>
    </source>
</evidence>
<keyword evidence="5" id="KW-1185">Reference proteome</keyword>
<dbReference type="InterPro" id="IPR052910">
    <property type="entry name" value="ABC-Purine-Binding"/>
</dbReference>
<feature type="signal peptide" evidence="2">
    <location>
        <begin position="1"/>
        <end position="24"/>
    </location>
</feature>